<feature type="transmembrane region" description="Helical" evidence="5">
    <location>
        <begin position="16"/>
        <end position="35"/>
    </location>
</feature>
<dbReference type="InterPro" id="IPR011527">
    <property type="entry name" value="ABC1_TM_dom"/>
</dbReference>
<dbReference type="GO" id="GO:0005524">
    <property type="term" value="F:ATP binding"/>
    <property type="evidence" value="ECO:0007669"/>
    <property type="project" value="UniProtKB-KW"/>
</dbReference>
<keyword evidence="8" id="KW-1185">Reference proteome</keyword>
<dbReference type="InterPro" id="IPR039421">
    <property type="entry name" value="Type_1_exporter"/>
</dbReference>
<accession>A0ABS0QT18</accession>
<dbReference type="CDD" id="cd07346">
    <property type="entry name" value="ABC_6TM_exporters"/>
    <property type="match status" value="1"/>
</dbReference>
<keyword evidence="7" id="KW-0067">ATP-binding</keyword>
<evidence type="ECO:0000259" key="6">
    <source>
        <dbReference type="PROSITE" id="PS50929"/>
    </source>
</evidence>
<feature type="transmembrane region" description="Helical" evidence="5">
    <location>
        <begin position="263"/>
        <end position="280"/>
    </location>
</feature>
<dbReference type="Pfam" id="PF00664">
    <property type="entry name" value="ABC_membrane"/>
    <property type="match status" value="1"/>
</dbReference>
<comment type="subcellular location">
    <subcellularLocation>
        <location evidence="1">Cell membrane</location>
        <topology evidence="1">Multi-pass membrane protein</topology>
    </subcellularLocation>
</comment>
<feature type="transmembrane region" description="Helical" evidence="5">
    <location>
        <begin position="55"/>
        <end position="80"/>
    </location>
</feature>
<dbReference type="PANTHER" id="PTHR43394:SF1">
    <property type="entry name" value="ATP-BINDING CASSETTE SUB-FAMILY B MEMBER 10, MITOCHONDRIAL"/>
    <property type="match status" value="1"/>
</dbReference>
<feature type="domain" description="ABC transmembrane type-1" evidence="6">
    <location>
        <begin position="35"/>
        <end position="300"/>
    </location>
</feature>
<keyword evidence="3 5" id="KW-1133">Transmembrane helix</keyword>
<keyword evidence="2 5" id="KW-0812">Transmembrane</keyword>
<evidence type="ECO:0000313" key="7">
    <source>
        <dbReference type="EMBL" id="MBH9582156.1"/>
    </source>
</evidence>
<protein>
    <submittedName>
        <fullName evidence="7">ABC transporter ATP-binding protein</fullName>
    </submittedName>
</protein>
<evidence type="ECO:0000256" key="3">
    <source>
        <dbReference type="ARBA" id="ARBA00022989"/>
    </source>
</evidence>
<feature type="transmembrane region" description="Helical" evidence="5">
    <location>
        <begin position="236"/>
        <end position="257"/>
    </location>
</feature>
<name>A0ABS0QT18_9STAP</name>
<dbReference type="EMBL" id="JAEDAQ010000035">
    <property type="protein sequence ID" value="MBH9582156.1"/>
    <property type="molecule type" value="Genomic_DNA"/>
</dbReference>
<proteinExistence type="predicted"/>
<evidence type="ECO:0000256" key="5">
    <source>
        <dbReference type="SAM" id="Phobius"/>
    </source>
</evidence>
<evidence type="ECO:0000256" key="1">
    <source>
        <dbReference type="ARBA" id="ARBA00004651"/>
    </source>
</evidence>
<dbReference type="PANTHER" id="PTHR43394">
    <property type="entry name" value="ATP-DEPENDENT PERMEASE MDL1, MITOCHONDRIAL"/>
    <property type="match status" value="1"/>
</dbReference>
<dbReference type="Proteomes" id="UP000597038">
    <property type="component" value="Unassembled WGS sequence"/>
</dbReference>
<keyword evidence="7" id="KW-0547">Nucleotide-binding</keyword>
<sequence>MRELKFIINMISEAKLLFLYLSLLQAIDIVIVFNIPNIIENIIDKSVPNNDIRQIVILVITCASLYLISHVCTFLTEFIFSKTSLLVNYNIKNNLISTLYELDGEEIDTHQPKLFSLFISDCVTIDSFVSKGLSNVITSSLYLITIVVVLLLKSILLTIILCISLFLVVLIQNKINKKITLISKIMINTFDLVIVKIKNIISNISKVVTIDNDNYIKNKYLRDEYKYLQKRQNLNIIFSVSSILPSLIISITSIIIIGLGSYLIINNTLTIGTLSIFIFYSNRLASPVNDLINFYSGWQQVKISLNRCISIMEKR</sequence>
<dbReference type="PROSITE" id="PS50929">
    <property type="entry name" value="ABC_TM1F"/>
    <property type="match status" value="1"/>
</dbReference>
<dbReference type="Gene3D" id="1.20.1560.10">
    <property type="entry name" value="ABC transporter type 1, transmembrane domain"/>
    <property type="match status" value="1"/>
</dbReference>
<dbReference type="RefSeq" id="WP_198093052.1">
    <property type="nucleotide sequence ID" value="NZ_JAEDAQ010000035.1"/>
</dbReference>
<reference evidence="7 8" key="1">
    <citation type="submission" date="2020-12" db="EMBL/GenBank/DDBJ databases">
        <title>Genomic analysis of Staphylococcus felis from a cat with skin infection.</title>
        <authorList>
            <person name="Aslantas O."/>
            <person name="Keskin O."/>
            <person name="Buyukaltay K."/>
            <person name="Gullu Yucetepe A."/>
        </authorList>
    </citation>
    <scope>NUCLEOTIDE SEQUENCE [LARGE SCALE GENOMIC DNA]</scope>
    <source>
        <strain evidence="7 8">HARRANVET</strain>
    </source>
</reference>
<keyword evidence="4 5" id="KW-0472">Membrane</keyword>
<evidence type="ECO:0000256" key="4">
    <source>
        <dbReference type="ARBA" id="ARBA00023136"/>
    </source>
</evidence>
<evidence type="ECO:0000256" key="2">
    <source>
        <dbReference type="ARBA" id="ARBA00022692"/>
    </source>
</evidence>
<gene>
    <name evidence="7" type="ORF">I9026_12325</name>
</gene>
<evidence type="ECO:0000313" key="8">
    <source>
        <dbReference type="Proteomes" id="UP000597038"/>
    </source>
</evidence>
<comment type="caution">
    <text evidence="7">The sequence shown here is derived from an EMBL/GenBank/DDBJ whole genome shotgun (WGS) entry which is preliminary data.</text>
</comment>
<organism evidence="7 8">
    <name type="scientific">Staphylococcus felis</name>
    <dbReference type="NCBI Taxonomy" id="46127"/>
    <lineage>
        <taxon>Bacteria</taxon>
        <taxon>Bacillati</taxon>
        <taxon>Bacillota</taxon>
        <taxon>Bacilli</taxon>
        <taxon>Bacillales</taxon>
        <taxon>Staphylococcaceae</taxon>
        <taxon>Staphylococcus</taxon>
    </lineage>
</organism>
<dbReference type="InterPro" id="IPR036640">
    <property type="entry name" value="ABC1_TM_sf"/>
</dbReference>
<dbReference type="SUPFAM" id="SSF90123">
    <property type="entry name" value="ABC transporter transmembrane region"/>
    <property type="match status" value="1"/>
</dbReference>
<feature type="transmembrane region" description="Helical" evidence="5">
    <location>
        <begin position="141"/>
        <end position="171"/>
    </location>
</feature>